<reference evidence="2 3" key="1">
    <citation type="journal article" date="2016" name="Mol. Biol. Evol.">
        <title>Comparative Genomics of Early-Diverging Mushroom-Forming Fungi Provides Insights into the Origins of Lignocellulose Decay Capabilities.</title>
        <authorList>
            <person name="Nagy L.G."/>
            <person name="Riley R."/>
            <person name="Tritt A."/>
            <person name="Adam C."/>
            <person name="Daum C."/>
            <person name="Floudas D."/>
            <person name="Sun H."/>
            <person name="Yadav J.S."/>
            <person name="Pangilinan J."/>
            <person name="Larsson K.H."/>
            <person name="Matsuura K."/>
            <person name="Barry K."/>
            <person name="Labutti K."/>
            <person name="Kuo R."/>
            <person name="Ohm R.A."/>
            <person name="Bhattacharya S.S."/>
            <person name="Shirouzu T."/>
            <person name="Yoshinaga Y."/>
            <person name="Martin F.M."/>
            <person name="Grigoriev I.V."/>
            <person name="Hibbett D.S."/>
        </authorList>
    </citation>
    <scope>NUCLEOTIDE SEQUENCE [LARGE SCALE GENOMIC DNA]</scope>
    <source>
        <strain evidence="2 3">HHB12029</strain>
    </source>
</reference>
<dbReference type="Proteomes" id="UP000077266">
    <property type="component" value="Unassembled WGS sequence"/>
</dbReference>
<organism evidence="2 3">
    <name type="scientific">Exidia glandulosa HHB12029</name>
    <dbReference type="NCBI Taxonomy" id="1314781"/>
    <lineage>
        <taxon>Eukaryota</taxon>
        <taxon>Fungi</taxon>
        <taxon>Dikarya</taxon>
        <taxon>Basidiomycota</taxon>
        <taxon>Agaricomycotina</taxon>
        <taxon>Agaricomycetes</taxon>
        <taxon>Auriculariales</taxon>
        <taxon>Exidiaceae</taxon>
        <taxon>Exidia</taxon>
    </lineage>
</organism>
<proteinExistence type="predicted"/>
<dbReference type="Pfam" id="PF12937">
    <property type="entry name" value="F-box-like"/>
    <property type="match status" value="1"/>
</dbReference>
<gene>
    <name evidence="2" type="ORF">EXIGLDRAFT_753500</name>
</gene>
<sequence>MSAYPEAARLRLEHQLECTWATVVDERGVHGRDEQEHLLLDIRQWCTTKLAHIASRRNTFTSPARSRIPPEVWSMIWRLLPSNDIRDVARVCHSWRKTALSDKLLWTSPSVHICYRDSACPPDACYNYCQPPFSFKVQPGDKEYDASRYDNPALYLYEPLATLRNFAERSGDLPLTVCIIVGHETPHKNVTIALATAMGVLKARIRSLHLVFDSMDALKDSLRKLQDIGLALPALDRLTVDSSHDGTVPIWTLPFPKMSILRRLEILTDTLEWLGNGSAVNLTTVEHLTTCLTERLDNIPLVQRSCPNLTSLTARLYCGPDQYPQHVWDNAVRWFGGLREIRIDFDEGWAKYLARLLAACHGAQYMELEQKPSYSTWNAEDASLGLFSVEQLFDGESTIDLLHWTISEAQLSILARHSSGRTRRLVVREGHPFAAELAERVWAFAGRAREIRVLRVEGIEREVRRFIRTGSQHILRTVREIRRRDEWSVRSEELRAWVTSVTVAEDTDSESEEEADSE</sequence>
<accession>A0A165DPG7</accession>
<dbReference type="InterPro" id="IPR036047">
    <property type="entry name" value="F-box-like_dom_sf"/>
</dbReference>
<dbReference type="EMBL" id="KV426201">
    <property type="protein sequence ID" value="KZV85045.1"/>
    <property type="molecule type" value="Genomic_DNA"/>
</dbReference>
<name>A0A165DPG7_EXIGL</name>
<dbReference type="AlphaFoldDB" id="A0A165DPG7"/>
<dbReference type="Gene3D" id="1.20.1280.50">
    <property type="match status" value="1"/>
</dbReference>
<dbReference type="PROSITE" id="PS50181">
    <property type="entry name" value="FBOX"/>
    <property type="match status" value="1"/>
</dbReference>
<dbReference type="InParanoid" id="A0A165DPG7"/>
<evidence type="ECO:0000313" key="3">
    <source>
        <dbReference type="Proteomes" id="UP000077266"/>
    </source>
</evidence>
<protein>
    <recommendedName>
        <fullName evidence="1">F-box domain-containing protein</fullName>
    </recommendedName>
</protein>
<dbReference type="InterPro" id="IPR001810">
    <property type="entry name" value="F-box_dom"/>
</dbReference>
<dbReference type="SUPFAM" id="SSF81383">
    <property type="entry name" value="F-box domain"/>
    <property type="match status" value="1"/>
</dbReference>
<keyword evidence="3" id="KW-1185">Reference proteome</keyword>
<evidence type="ECO:0000259" key="1">
    <source>
        <dbReference type="PROSITE" id="PS50181"/>
    </source>
</evidence>
<feature type="domain" description="F-box" evidence="1">
    <location>
        <begin position="62"/>
        <end position="109"/>
    </location>
</feature>
<evidence type="ECO:0000313" key="2">
    <source>
        <dbReference type="EMBL" id="KZV85045.1"/>
    </source>
</evidence>